<dbReference type="EMBL" id="BDGI01000069">
    <property type="protein sequence ID" value="GAV28430.1"/>
    <property type="molecule type" value="Genomic_DNA"/>
</dbReference>
<evidence type="ECO:0000313" key="1">
    <source>
        <dbReference type="EMBL" id="GAV28430.1"/>
    </source>
</evidence>
<proteinExistence type="predicted"/>
<comment type="caution">
    <text evidence="1">The sequence shown here is derived from an EMBL/GenBank/DDBJ whole genome shotgun (WGS) entry which is preliminary data.</text>
</comment>
<reference evidence="1 2" key="1">
    <citation type="submission" date="2016-08" db="EMBL/GenBank/DDBJ databases">
        <title>Whole genome shotgun sequence of Pichia membranifaciens KS47-1.</title>
        <authorList>
            <person name="Konishi M."/>
            <person name="Ishida M."/>
            <person name="Arakawa T."/>
            <person name="Kato Y."/>
            <person name="Horiuchi J."/>
        </authorList>
    </citation>
    <scope>NUCLEOTIDE SEQUENCE [LARGE SCALE GENOMIC DNA]</scope>
    <source>
        <strain evidence="1 2">KS47-1</strain>
    </source>
</reference>
<dbReference type="Proteomes" id="UP000186136">
    <property type="component" value="Unassembled WGS sequence"/>
</dbReference>
<accession>A0A1Q2YFT1</accession>
<sequence>MVESAGGRPKIFETAEPTRCTTDACAQVVKTGKRVIEIVAATATAAAISAYAIDFRFVKVVPPDYKTPDQKAHAGFPDAQHPRHK</sequence>
<keyword evidence="2" id="KW-1185">Reference proteome</keyword>
<organism evidence="1 2">
    <name type="scientific">Pichia membranifaciens</name>
    <dbReference type="NCBI Taxonomy" id="4926"/>
    <lineage>
        <taxon>Eukaryota</taxon>
        <taxon>Fungi</taxon>
        <taxon>Dikarya</taxon>
        <taxon>Ascomycota</taxon>
        <taxon>Saccharomycotina</taxon>
        <taxon>Pichiomycetes</taxon>
        <taxon>Pichiales</taxon>
        <taxon>Pichiaceae</taxon>
        <taxon>Pichia</taxon>
    </lineage>
</organism>
<dbReference type="AlphaFoldDB" id="A0A1Q2YFT1"/>
<evidence type="ECO:0000313" key="2">
    <source>
        <dbReference type="Proteomes" id="UP000186136"/>
    </source>
</evidence>
<name>A0A1Q2YFT1_9ASCO</name>
<protein>
    <submittedName>
        <fullName evidence="1">Uncharacterized protein</fullName>
    </submittedName>
</protein>
<gene>
    <name evidence="1" type="ORF">PMKS-001901</name>
</gene>